<feature type="non-terminal residue" evidence="4">
    <location>
        <position position="1"/>
    </location>
</feature>
<evidence type="ECO:0000313" key="4">
    <source>
        <dbReference type="EMBL" id="VAW65149.1"/>
    </source>
</evidence>
<dbReference type="Gene3D" id="3.40.1030.10">
    <property type="entry name" value="Nucleoside phosphorylase/phosphoribosyltransferase catalytic domain"/>
    <property type="match status" value="1"/>
</dbReference>
<dbReference type="GO" id="GO:0004048">
    <property type="term" value="F:anthranilate phosphoribosyltransferase activity"/>
    <property type="evidence" value="ECO:0007669"/>
    <property type="project" value="UniProtKB-EC"/>
</dbReference>
<keyword evidence="1 4" id="KW-0328">Glycosyltransferase</keyword>
<dbReference type="AlphaFoldDB" id="A0A3B0XTE8"/>
<dbReference type="Pfam" id="PF00591">
    <property type="entry name" value="Glycos_transf_3"/>
    <property type="match status" value="1"/>
</dbReference>
<dbReference type="PANTHER" id="PTHR43285:SF2">
    <property type="entry name" value="ANTHRANILATE PHOSPHORIBOSYLTRANSFERASE"/>
    <property type="match status" value="1"/>
</dbReference>
<dbReference type="InterPro" id="IPR000312">
    <property type="entry name" value="Glycosyl_Trfase_fam3"/>
</dbReference>
<name>A0A3B0XTE8_9ZZZZ</name>
<organism evidence="4">
    <name type="scientific">hydrothermal vent metagenome</name>
    <dbReference type="NCBI Taxonomy" id="652676"/>
    <lineage>
        <taxon>unclassified sequences</taxon>
        <taxon>metagenomes</taxon>
        <taxon>ecological metagenomes</taxon>
    </lineage>
</organism>
<proteinExistence type="predicted"/>
<gene>
    <name evidence="4" type="ORF">MNBD_GAMMA10-2630</name>
</gene>
<dbReference type="SUPFAM" id="SSF52418">
    <property type="entry name" value="Nucleoside phosphorylase/phosphoribosyltransferase catalytic domain"/>
    <property type="match status" value="1"/>
</dbReference>
<dbReference type="PANTHER" id="PTHR43285">
    <property type="entry name" value="ANTHRANILATE PHOSPHORIBOSYLTRANSFERASE"/>
    <property type="match status" value="1"/>
</dbReference>
<reference evidence="4" key="1">
    <citation type="submission" date="2018-06" db="EMBL/GenBank/DDBJ databases">
        <authorList>
            <person name="Zhirakovskaya E."/>
        </authorList>
    </citation>
    <scope>NUCLEOTIDE SEQUENCE</scope>
</reference>
<dbReference type="InterPro" id="IPR005940">
    <property type="entry name" value="Anthranilate_Pribosyl_Tfrase"/>
</dbReference>
<evidence type="ECO:0000256" key="2">
    <source>
        <dbReference type="ARBA" id="ARBA00022679"/>
    </source>
</evidence>
<evidence type="ECO:0000259" key="3">
    <source>
        <dbReference type="Pfam" id="PF00591"/>
    </source>
</evidence>
<dbReference type="GO" id="GO:0005829">
    <property type="term" value="C:cytosol"/>
    <property type="evidence" value="ECO:0007669"/>
    <property type="project" value="TreeGrafter"/>
</dbReference>
<evidence type="ECO:0000256" key="1">
    <source>
        <dbReference type="ARBA" id="ARBA00022676"/>
    </source>
</evidence>
<feature type="domain" description="Glycosyl transferase family 3" evidence="3">
    <location>
        <begin position="3"/>
        <end position="70"/>
    </location>
</feature>
<dbReference type="GO" id="GO:0000162">
    <property type="term" value="P:L-tryptophan biosynthetic process"/>
    <property type="evidence" value="ECO:0007669"/>
    <property type="project" value="InterPro"/>
</dbReference>
<dbReference type="EMBL" id="UOFJ01000168">
    <property type="protein sequence ID" value="VAW65149.1"/>
    <property type="molecule type" value="Genomic_DNA"/>
</dbReference>
<dbReference type="InterPro" id="IPR035902">
    <property type="entry name" value="Nuc_phospho_transferase"/>
</dbReference>
<keyword evidence="2 4" id="KW-0808">Transferase</keyword>
<protein>
    <submittedName>
        <fullName evidence="4">Anthranilate phosphoribosyltransferase</fullName>
        <ecNumber evidence="4">2.4.2.18</ecNumber>
    </submittedName>
</protein>
<accession>A0A3B0XTE8</accession>
<dbReference type="EC" id="2.4.2.18" evidence="4"/>
<sequence>AMSKADLSRIKAADSADSLKIIKSVLDNQAGPAKDIVSLNAGAAIYVCGLASSLAEGVEKAQSVIADGRARAKFEALIEHSNQF</sequence>